<evidence type="ECO:0000256" key="2">
    <source>
        <dbReference type="ARBA" id="ARBA00023015"/>
    </source>
</evidence>
<keyword evidence="7" id="KW-1185">Reference proteome</keyword>
<evidence type="ECO:0000259" key="5">
    <source>
        <dbReference type="Pfam" id="PF08281"/>
    </source>
</evidence>
<dbReference type="GO" id="GO:0006352">
    <property type="term" value="P:DNA-templated transcription initiation"/>
    <property type="evidence" value="ECO:0007669"/>
    <property type="project" value="InterPro"/>
</dbReference>
<dbReference type="GO" id="GO:0003677">
    <property type="term" value="F:DNA binding"/>
    <property type="evidence" value="ECO:0007669"/>
    <property type="project" value="InterPro"/>
</dbReference>
<sequence length="194" mass="22557">MVSYVSHADTVLADLICTGDVAAFDETYKRYWKKLYNEAYKRLRNAELCEEVIQDVFADLWLKRKQKEILHLFPYLLTAVRYQVFMLYKKGKAMPVFEEPLEHMAEETLQADSLFQEKELKAAIEAWLTLQPEKRSVIFRMRFMQELSTREISEILGISQKTVQNQLLTATSSLRAALGKIVTVSAILMAMKQH</sequence>
<comment type="similarity">
    <text evidence="1">Belongs to the sigma-70 factor family. ECF subfamily.</text>
</comment>
<evidence type="ECO:0000313" key="7">
    <source>
        <dbReference type="Proteomes" id="UP000192756"/>
    </source>
</evidence>
<keyword evidence="3" id="KW-0731">Sigma factor</keyword>
<dbReference type="Gene3D" id="1.10.10.10">
    <property type="entry name" value="Winged helix-like DNA-binding domain superfamily/Winged helix DNA-binding domain"/>
    <property type="match status" value="1"/>
</dbReference>
<proteinExistence type="inferred from homology"/>
<name>A0A1W2A283_9SPHI</name>
<evidence type="ECO:0000313" key="6">
    <source>
        <dbReference type="EMBL" id="SMC54839.1"/>
    </source>
</evidence>
<dbReference type="GO" id="GO:0016987">
    <property type="term" value="F:sigma factor activity"/>
    <property type="evidence" value="ECO:0007669"/>
    <property type="project" value="UniProtKB-KW"/>
</dbReference>
<dbReference type="OrthoDB" id="679904at2"/>
<protein>
    <submittedName>
        <fullName evidence="6">RNA polymerase sigma-70 factor, ECF subfamily</fullName>
    </submittedName>
</protein>
<feature type="domain" description="RNA polymerase sigma factor 70 region 4 type 2" evidence="5">
    <location>
        <begin position="132"/>
        <end position="167"/>
    </location>
</feature>
<dbReference type="RefSeq" id="WP_084237439.1">
    <property type="nucleotide sequence ID" value="NZ_FWXT01000001.1"/>
</dbReference>
<evidence type="ECO:0000256" key="3">
    <source>
        <dbReference type="ARBA" id="ARBA00023082"/>
    </source>
</evidence>
<organism evidence="6 7">
    <name type="scientific">Pedobacter africanus</name>
    <dbReference type="NCBI Taxonomy" id="151894"/>
    <lineage>
        <taxon>Bacteria</taxon>
        <taxon>Pseudomonadati</taxon>
        <taxon>Bacteroidota</taxon>
        <taxon>Sphingobacteriia</taxon>
        <taxon>Sphingobacteriales</taxon>
        <taxon>Sphingobacteriaceae</taxon>
        <taxon>Pedobacter</taxon>
    </lineage>
</organism>
<dbReference type="PANTHER" id="PTHR43133:SF46">
    <property type="entry name" value="RNA POLYMERASE SIGMA-70 FACTOR ECF SUBFAMILY"/>
    <property type="match status" value="1"/>
</dbReference>
<evidence type="ECO:0000256" key="1">
    <source>
        <dbReference type="ARBA" id="ARBA00010641"/>
    </source>
</evidence>
<keyword evidence="4" id="KW-0804">Transcription</keyword>
<dbReference type="Gene3D" id="1.10.1740.10">
    <property type="match status" value="1"/>
</dbReference>
<gene>
    <name evidence="6" type="ORF">SAMN04488524_1176</name>
</gene>
<evidence type="ECO:0000256" key="4">
    <source>
        <dbReference type="ARBA" id="ARBA00023163"/>
    </source>
</evidence>
<dbReference type="InterPro" id="IPR013249">
    <property type="entry name" value="RNA_pol_sigma70_r4_t2"/>
</dbReference>
<dbReference type="AlphaFoldDB" id="A0A1W2A283"/>
<dbReference type="InterPro" id="IPR013325">
    <property type="entry name" value="RNA_pol_sigma_r2"/>
</dbReference>
<dbReference type="SUPFAM" id="SSF88659">
    <property type="entry name" value="Sigma3 and sigma4 domains of RNA polymerase sigma factors"/>
    <property type="match status" value="1"/>
</dbReference>
<dbReference type="EMBL" id="FWXT01000001">
    <property type="protein sequence ID" value="SMC54839.1"/>
    <property type="molecule type" value="Genomic_DNA"/>
</dbReference>
<keyword evidence="2" id="KW-0805">Transcription regulation</keyword>
<reference evidence="7" key="1">
    <citation type="submission" date="2017-04" db="EMBL/GenBank/DDBJ databases">
        <authorList>
            <person name="Varghese N."/>
            <person name="Submissions S."/>
        </authorList>
    </citation>
    <scope>NUCLEOTIDE SEQUENCE [LARGE SCALE GENOMIC DNA]</scope>
    <source>
        <strain evidence="7">DSM 12126</strain>
    </source>
</reference>
<dbReference type="InterPro" id="IPR014284">
    <property type="entry name" value="RNA_pol_sigma-70_dom"/>
</dbReference>
<dbReference type="Proteomes" id="UP000192756">
    <property type="component" value="Unassembled WGS sequence"/>
</dbReference>
<dbReference type="PANTHER" id="PTHR43133">
    <property type="entry name" value="RNA POLYMERASE ECF-TYPE SIGMA FACTO"/>
    <property type="match status" value="1"/>
</dbReference>
<dbReference type="InterPro" id="IPR036388">
    <property type="entry name" value="WH-like_DNA-bd_sf"/>
</dbReference>
<dbReference type="SUPFAM" id="SSF88946">
    <property type="entry name" value="Sigma2 domain of RNA polymerase sigma factors"/>
    <property type="match status" value="1"/>
</dbReference>
<dbReference type="InterPro" id="IPR039425">
    <property type="entry name" value="RNA_pol_sigma-70-like"/>
</dbReference>
<dbReference type="NCBIfam" id="TIGR02937">
    <property type="entry name" value="sigma70-ECF"/>
    <property type="match status" value="1"/>
</dbReference>
<dbReference type="Pfam" id="PF08281">
    <property type="entry name" value="Sigma70_r4_2"/>
    <property type="match status" value="1"/>
</dbReference>
<dbReference type="InterPro" id="IPR013324">
    <property type="entry name" value="RNA_pol_sigma_r3/r4-like"/>
</dbReference>
<accession>A0A1W2A283</accession>
<dbReference type="STRING" id="151894.SAMN04488524_1176"/>